<name>A0A0L8G1F4_OCTBM</name>
<organism evidence="1">
    <name type="scientific">Octopus bimaculoides</name>
    <name type="common">California two-spotted octopus</name>
    <dbReference type="NCBI Taxonomy" id="37653"/>
    <lineage>
        <taxon>Eukaryota</taxon>
        <taxon>Metazoa</taxon>
        <taxon>Spiralia</taxon>
        <taxon>Lophotrochozoa</taxon>
        <taxon>Mollusca</taxon>
        <taxon>Cephalopoda</taxon>
        <taxon>Coleoidea</taxon>
        <taxon>Octopodiformes</taxon>
        <taxon>Octopoda</taxon>
        <taxon>Incirrata</taxon>
        <taxon>Octopodidae</taxon>
        <taxon>Octopus</taxon>
    </lineage>
</organism>
<proteinExistence type="predicted"/>
<gene>
    <name evidence="1" type="ORF">OCBIM_22002329mg</name>
</gene>
<dbReference type="AlphaFoldDB" id="A0A0L8G1F4"/>
<evidence type="ECO:0000313" key="1">
    <source>
        <dbReference type="EMBL" id="KOF70728.1"/>
    </source>
</evidence>
<dbReference type="EMBL" id="KQ424629">
    <property type="protein sequence ID" value="KOF70728.1"/>
    <property type="molecule type" value="Genomic_DNA"/>
</dbReference>
<sequence length="111" mass="13464">MYERCVITFFYTENEILQLRRIRVCWNLFYKIACFQHTFILINLLHRLYNKLTKLVHRRIREISEKSKFSASSRLLNEANWKMLWNTPVAVGQFKNYIGINSRDVFLTDVN</sequence>
<reference evidence="1" key="1">
    <citation type="submission" date="2015-07" db="EMBL/GenBank/DDBJ databases">
        <title>MeaNS - Measles Nucleotide Surveillance Program.</title>
        <authorList>
            <person name="Tran T."/>
            <person name="Druce J."/>
        </authorList>
    </citation>
    <scope>NUCLEOTIDE SEQUENCE</scope>
    <source>
        <strain evidence="1">UCB-OBI-ISO-001</strain>
        <tissue evidence="1">Gonad</tissue>
    </source>
</reference>
<accession>A0A0L8G1F4</accession>
<protein>
    <submittedName>
        <fullName evidence="1">Uncharacterized protein</fullName>
    </submittedName>
</protein>